<evidence type="ECO:0000256" key="3">
    <source>
        <dbReference type="ARBA" id="ARBA00022786"/>
    </source>
</evidence>
<dbReference type="STRING" id="569365.A0A0D1ZGD0"/>
<evidence type="ECO:0000256" key="5">
    <source>
        <dbReference type="ARBA" id="ARBA00022807"/>
    </source>
</evidence>
<dbReference type="CDD" id="cd02657">
    <property type="entry name" value="Peptidase_C19A"/>
    <property type="match status" value="1"/>
</dbReference>
<dbReference type="InterPro" id="IPR029071">
    <property type="entry name" value="Ubiquitin-like_domsf"/>
</dbReference>
<sequence>MATIPVVIKHQGKKYNVDLDPSANGEMLKFQLFSLTGVEPERQSVLIKGGKLKDDTELSKLNAKPGQIFTMLGTASGESSAVTAPAEKPKFVEDMTEAEAAAQEGATPAGLQNLGNTCYLNSTLQVLRSIPEMQDSLKIYKADTGAGTSLQDLSRLGLGGLSSANDLTAQLRDLYKHMSETQEGFPPMMFLNALRNVYPQFAQKAKNGQGYAQQDAEEAWSQIVHQLRQKLKITDKSTQEQKDIAFIDRYMAGSFHSSLAPPPEVGDSEPVVESDDPFLKLDCHIDQSINHLRDGILAALTEDIEKHSPTLDRDAKYIKTSRISRLPKYLTVHFVRFFWRRDIQKKTKIMRKVTFPEELDIVEFCTEDLRKRLIPVRDKVRDIRKDEQDVERARKRQKLAHKQEEDRKHDEAMKGVEAAPIAKLREQKEKEEGKKKEQEGGEMDVYKTDAEYEAERAASIKQAKKELFTLIDPELAADEGSNKSGLYELRGVITHQGASADSGHYTSFVKKQGRLVDDPKAPGGKRREEDGKWWWFNDDKVSEVESDRIMTLSGGGESASALILLYRAIDLPTKDEIEDES</sequence>
<accession>A0A0D1ZGD0</accession>
<dbReference type="InterPro" id="IPR001394">
    <property type="entry name" value="Peptidase_C19_UCH"/>
</dbReference>
<feature type="compositionally biased region" description="Basic and acidic residues" evidence="7">
    <location>
        <begin position="401"/>
        <end position="413"/>
    </location>
</feature>
<keyword evidence="3 6" id="KW-0833">Ubl conjugation pathway</keyword>
<dbReference type="EC" id="3.4.19.12" evidence="6"/>
<dbReference type="PROSITE" id="PS50235">
    <property type="entry name" value="USP_3"/>
    <property type="match status" value="1"/>
</dbReference>
<dbReference type="Pfam" id="PF00443">
    <property type="entry name" value="UCH"/>
    <property type="match status" value="1"/>
</dbReference>
<dbReference type="Gene3D" id="3.10.20.90">
    <property type="entry name" value="Phosphatidylinositol 3-kinase Catalytic Subunit, Chain A, domain 1"/>
    <property type="match status" value="1"/>
</dbReference>
<dbReference type="AlphaFoldDB" id="A0A0D1ZGD0"/>
<dbReference type="OrthoDB" id="333239at2759"/>
<dbReference type="InterPro" id="IPR000626">
    <property type="entry name" value="Ubiquitin-like_dom"/>
</dbReference>
<organism evidence="10 11">
    <name type="scientific">Cladophialophora immunda</name>
    <dbReference type="NCBI Taxonomy" id="569365"/>
    <lineage>
        <taxon>Eukaryota</taxon>
        <taxon>Fungi</taxon>
        <taxon>Dikarya</taxon>
        <taxon>Ascomycota</taxon>
        <taxon>Pezizomycotina</taxon>
        <taxon>Eurotiomycetes</taxon>
        <taxon>Chaetothyriomycetidae</taxon>
        <taxon>Chaetothyriales</taxon>
        <taxon>Herpotrichiellaceae</taxon>
        <taxon>Cladophialophora</taxon>
    </lineage>
</organism>
<gene>
    <name evidence="10" type="ORF">PV07_06719</name>
</gene>
<keyword evidence="5 6" id="KW-0788">Thiol protease</keyword>
<evidence type="ECO:0000256" key="2">
    <source>
        <dbReference type="ARBA" id="ARBA00022670"/>
    </source>
</evidence>
<dbReference type="CDD" id="cd16104">
    <property type="entry name" value="Ubl_USP14_like"/>
    <property type="match status" value="1"/>
</dbReference>
<dbReference type="Pfam" id="PF00240">
    <property type="entry name" value="ubiquitin"/>
    <property type="match status" value="1"/>
</dbReference>
<comment type="similarity">
    <text evidence="6">Belongs to the peptidase C19 family.</text>
</comment>
<dbReference type="SUPFAM" id="SSF54236">
    <property type="entry name" value="Ubiquitin-like"/>
    <property type="match status" value="1"/>
</dbReference>
<dbReference type="PROSITE" id="PS50053">
    <property type="entry name" value="UBIQUITIN_2"/>
    <property type="match status" value="1"/>
</dbReference>
<feature type="region of interest" description="Disordered" evidence="7">
    <location>
        <begin position="385"/>
        <end position="413"/>
    </location>
</feature>
<keyword evidence="2 6" id="KW-0645">Protease</keyword>
<dbReference type="EMBL" id="KN847043">
    <property type="protein sequence ID" value="KIW26931.1"/>
    <property type="molecule type" value="Genomic_DNA"/>
</dbReference>
<dbReference type="PANTHER" id="PTHR43982:SF1">
    <property type="entry name" value="UBIQUITIN CARBOXYL-TERMINAL HYDROLASE 14"/>
    <property type="match status" value="1"/>
</dbReference>
<name>A0A0D1ZGD0_9EURO</name>
<dbReference type="InterPro" id="IPR038765">
    <property type="entry name" value="Papain-like_cys_pep_sf"/>
</dbReference>
<dbReference type="GO" id="GO:0004843">
    <property type="term" value="F:cysteine-type deubiquitinase activity"/>
    <property type="evidence" value="ECO:0007669"/>
    <property type="project" value="UniProtKB-UniRule"/>
</dbReference>
<proteinExistence type="inferred from homology"/>
<evidence type="ECO:0000256" key="6">
    <source>
        <dbReference type="RuleBase" id="RU366025"/>
    </source>
</evidence>
<feature type="domain" description="USP" evidence="9">
    <location>
        <begin position="109"/>
        <end position="569"/>
    </location>
</feature>
<evidence type="ECO:0000259" key="8">
    <source>
        <dbReference type="PROSITE" id="PS50053"/>
    </source>
</evidence>
<dbReference type="GO" id="GO:0061136">
    <property type="term" value="P:regulation of proteasomal protein catabolic process"/>
    <property type="evidence" value="ECO:0007669"/>
    <property type="project" value="TreeGrafter"/>
</dbReference>
<dbReference type="SUPFAM" id="SSF54001">
    <property type="entry name" value="Cysteine proteinases"/>
    <property type="match status" value="1"/>
</dbReference>
<dbReference type="Gene3D" id="3.90.70.10">
    <property type="entry name" value="Cysteine proteinases"/>
    <property type="match status" value="1"/>
</dbReference>
<evidence type="ECO:0000256" key="4">
    <source>
        <dbReference type="ARBA" id="ARBA00022801"/>
    </source>
</evidence>
<dbReference type="GO" id="GO:0070628">
    <property type="term" value="F:proteasome binding"/>
    <property type="evidence" value="ECO:0007669"/>
    <property type="project" value="TreeGrafter"/>
</dbReference>
<dbReference type="GO" id="GO:0016579">
    <property type="term" value="P:protein deubiquitination"/>
    <property type="evidence" value="ECO:0007669"/>
    <property type="project" value="InterPro"/>
</dbReference>
<dbReference type="PROSITE" id="PS00973">
    <property type="entry name" value="USP_2"/>
    <property type="match status" value="1"/>
</dbReference>
<dbReference type="RefSeq" id="XP_016247147.1">
    <property type="nucleotide sequence ID" value="XM_016393728.1"/>
</dbReference>
<keyword evidence="11" id="KW-1185">Reference proteome</keyword>
<dbReference type="PROSITE" id="PS00972">
    <property type="entry name" value="USP_1"/>
    <property type="match status" value="1"/>
</dbReference>
<protein>
    <recommendedName>
        <fullName evidence="6">Ubiquitin carboxyl-terminal hydrolase</fullName>
        <ecNumber evidence="6">3.4.19.12</ecNumber>
    </recommendedName>
</protein>
<evidence type="ECO:0000259" key="9">
    <source>
        <dbReference type="PROSITE" id="PS50235"/>
    </source>
</evidence>
<dbReference type="GO" id="GO:0043161">
    <property type="term" value="P:proteasome-mediated ubiquitin-dependent protein catabolic process"/>
    <property type="evidence" value="ECO:0007669"/>
    <property type="project" value="InterPro"/>
</dbReference>
<reference evidence="10 11" key="1">
    <citation type="submission" date="2015-01" db="EMBL/GenBank/DDBJ databases">
        <title>The Genome Sequence of Cladophialophora immunda CBS83496.</title>
        <authorList>
            <consortium name="The Broad Institute Genomics Platform"/>
            <person name="Cuomo C."/>
            <person name="de Hoog S."/>
            <person name="Gorbushina A."/>
            <person name="Stielow B."/>
            <person name="Teixiera M."/>
            <person name="Abouelleil A."/>
            <person name="Chapman S.B."/>
            <person name="Priest M."/>
            <person name="Young S.K."/>
            <person name="Wortman J."/>
            <person name="Nusbaum C."/>
            <person name="Birren B."/>
        </authorList>
    </citation>
    <scope>NUCLEOTIDE SEQUENCE [LARGE SCALE GENOMIC DNA]</scope>
    <source>
        <strain evidence="10 11">CBS 83496</strain>
    </source>
</reference>
<dbReference type="InterPro" id="IPR028889">
    <property type="entry name" value="USP"/>
</dbReference>
<comment type="catalytic activity">
    <reaction evidence="1 6">
        <text>Thiol-dependent hydrolysis of ester, thioester, amide, peptide and isopeptide bonds formed by the C-terminal Gly of ubiquitin (a 76-residue protein attached to proteins as an intracellular targeting signal).</text>
        <dbReference type="EC" id="3.4.19.12"/>
    </reaction>
</comment>
<dbReference type="InterPro" id="IPR018200">
    <property type="entry name" value="USP_CS"/>
</dbReference>
<dbReference type="GeneID" id="27345913"/>
<dbReference type="PANTHER" id="PTHR43982">
    <property type="entry name" value="UBIQUITIN CARBOXYL-TERMINAL HYDROLASE"/>
    <property type="match status" value="1"/>
</dbReference>
<evidence type="ECO:0000256" key="7">
    <source>
        <dbReference type="SAM" id="MobiDB-lite"/>
    </source>
</evidence>
<dbReference type="SMART" id="SM00213">
    <property type="entry name" value="UBQ"/>
    <property type="match status" value="1"/>
</dbReference>
<dbReference type="VEuPathDB" id="FungiDB:PV07_06719"/>
<dbReference type="HOGENOM" id="CLU_017549_2_0_1"/>
<evidence type="ECO:0000256" key="1">
    <source>
        <dbReference type="ARBA" id="ARBA00000707"/>
    </source>
</evidence>
<dbReference type="InterPro" id="IPR044635">
    <property type="entry name" value="UBP14-like"/>
</dbReference>
<evidence type="ECO:0000313" key="11">
    <source>
        <dbReference type="Proteomes" id="UP000054466"/>
    </source>
</evidence>
<keyword evidence="4 6" id="KW-0378">Hydrolase</keyword>
<evidence type="ECO:0000313" key="10">
    <source>
        <dbReference type="EMBL" id="KIW26931.1"/>
    </source>
</evidence>
<feature type="domain" description="Ubiquitin-like" evidence="8">
    <location>
        <begin position="4"/>
        <end position="78"/>
    </location>
</feature>
<dbReference type="Proteomes" id="UP000054466">
    <property type="component" value="Unassembled WGS sequence"/>
</dbReference>